<keyword evidence="2" id="KW-1185">Reference proteome</keyword>
<proteinExistence type="predicted"/>
<accession>A0ABQ4BYV7</accession>
<dbReference type="RefSeq" id="WP_203701160.1">
    <property type="nucleotide sequence ID" value="NZ_BAAALU010000007.1"/>
</dbReference>
<protein>
    <recommendedName>
        <fullName evidence="3">DUF5655 domain-containing protein</fullName>
    </recommendedName>
</protein>
<comment type="caution">
    <text evidence="1">The sequence shown here is derived from an EMBL/GenBank/DDBJ whole genome shotgun (WGS) entry which is preliminary data.</text>
</comment>
<evidence type="ECO:0000313" key="2">
    <source>
        <dbReference type="Proteomes" id="UP000624325"/>
    </source>
</evidence>
<gene>
    <name evidence="1" type="ORF">Air01nite_14560</name>
</gene>
<dbReference type="Proteomes" id="UP000624325">
    <property type="component" value="Unassembled WGS sequence"/>
</dbReference>
<evidence type="ECO:0008006" key="3">
    <source>
        <dbReference type="Google" id="ProtNLM"/>
    </source>
</evidence>
<dbReference type="EMBL" id="BONC01000006">
    <property type="protein sequence ID" value="GIF55361.1"/>
    <property type="molecule type" value="Genomic_DNA"/>
</dbReference>
<evidence type="ECO:0000313" key="1">
    <source>
        <dbReference type="EMBL" id="GIF55361.1"/>
    </source>
</evidence>
<sequence length="140" mass="15060">MTLSDSAANRDLLTYLCARATRGSGGPYEQDGWELHTHPDLVERLGEIARSDRAVVAVYGYAVLEQKGVAVVVALGTSHLLFRLRAAPEGVVAATPIEPLCGNGRGWHAVDAWSSDARRLVALVKDARRHANTLEDSDLG</sequence>
<organism evidence="1 2">
    <name type="scientific">Asanoa iriomotensis</name>
    <dbReference type="NCBI Taxonomy" id="234613"/>
    <lineage>
        <taxon>Bacteria</taxon>
        <taxon>Bacillati</taxon>
        <taxon>Actinomycetota</taxon>
        <taxon>Actinomycetes</taxon>
        <taxon>Micromonosporales</taxon>
        <taxon>Micromonosporaceae</taxon>
        <taxon>Asanoa</taxon>
    </lineage>
</organism>
<name>A0ABQ4BYV7_9ACTN</name>
<reference evidence="1 2" key="1">
    <citation type="submission" date="2021-01" db="EMBL/GenBank/DDBJ databases">
        <title>Whole genome shotgun sequence of Asanoa iriomotensis NBRC 100142.</title>
        <authorList>
            <person name="Komaki H."/>
            <person name="Tamura T."/>
        </authorList>
    </citation>
    <scope>NUCLEOTIDE SEQUENCE [LARGE SCALE GENOMIC DNA]</scope>
    <source>
        <strain evidence="1 2">NBRC 100142</strain>
    </source>
</reference>